<dbReference type="PANTHER" id="PTHR11485:SF34">
    <property type="entry name" value="SIGNAL RECOGNITION PARTICLE RECEPTOR SUBUNIT BETA"/>
    <property type="match status" value="1"/>
</dbReference>
<organism evidence="3 4">
    <name type="scientific">Aphidius gifuensis</name>
    <name type="common">Parasitoid wasp</name>
    <dbReference type="NCBI Taxonomy" id="684658"/>
    <lineage>
        <taxon>Eukaryota</taxon>
        <taxon>Metazoa</taxon>
        <taxon>Ecdysozoa</taxon>
        <taxon>Arthropoda</taxon>
        <taxon>Hexapoda</taxon>
        <taxon>Insecta</taxon>
        <taxon>Pterygota</taxon>
        <taxon>Neoptera</taxon>
        <taxon>Endopterygota</taxon>
        <taxon>Hymenoptera</taxon>
        <taxon>Apocrita</taxon>
        <taxon>Ichneumonoidea</taxon>
        <taxon>Braconidae</taxon>
        <taxon>Aphidiinae</taxon>
        <taxon>Aphidius</taxon>
    </lineage>
</organism>
<keyword evidence="4" id="KW-1185">Reference proteome</keyword>
<dbReference type="PANTHER" id="PTHR11485">
    <property type="entry name" value="TRANSFERRIN"/>
    <property type="match status" value="1"/>
</dbReference>
<evidence type="ECO:0000313" key="4">
    <source>
        <dbReference type="Proteomes" id="UP000639338"/>
    </source>
</evidence>
<evidence type="ECO:0000256" key="1">
    <source>
        <dbReference type="SAM" id="Phobius"/>
    </source>
</evidence>
<sequence length="700" mass="79139">MPIKLRLSSMNLISTCRFLWIINQYLSMIIIFSSISVTSLSTFISDQPKNNLTLCIVGSPNSNDNIKKYCPNMYEGHINCKIVKDRSDCIRQLIAGVADFTVLEAEDLSVTQKFAEGNVFVTHELRVFAEKPASVDMVVLVNGNINSIADIKGKNFCHPGFDANENWTPLFSDYFQEQIVPTKCKPGMTLLETKIAAISNYFNAACFAGKWTSDKIFDEKLKAKYSNLCELCESGCGIGDMYHGRTGALVCLTENIGDIAWVRLDDAFRHFKTDNTNRTLYKYLCSDGSMREVDGGVPCVWISKPSPVIAARKEPAHEIMQLIESTKRWRCKWQLELMSLLANYVVTPYGLGGLKTIESYLNNYDERAFLLDDCSSSIKWCISSNLEEKKCQWLKEYSYYHGIKPGIACIQQQNKKNSIEAVLNRQCDVFVAKPEDLQPKSGLKPILEILPSEKNSYELRKIGIVVMKNSPYKKIEDLRGKKACMTGYKSIGWNSFYGVMRNKSSDSFWRCESSEAVYKFFETIIFPKGESKYDVKSTYECLTSGIGDVAIVDLRDIFYLNKEYLKTICIDGSNDPQCILSWTSLGSVVVNEHMSIARRENIKLLFEELDTWFGSKTIGQTPVISLYGSFDSTDSIIFPAKSENLKSDTSYLSLPHHYRDILDELSAENDDDDACSSAISVFNNVIILMTVLIISLTRFL</sequence>
<dbReference type="AlphaFoldDB" id="A0A834XZP4"/>
<dbReference type="PRINTS" id="PR00422">
    <property type="entry name" value="TRANSFERRIN"/>
</dbReference>
<name>A0A834XZP4_APHGI</name>
<dbReference type="OrthoDB" id="8170333at2759"/>
<dbReference type="Proteomes" id="UP000639338">
    <property type="component" value="Unassembled WGS sequence"/>
</dbReference>
<dbReference type="SMART" id="SM00094">
    <property type="entry name" value="TR_FER"/>
    <property type="match status" value="1"/>
</dbReference>
<evidence type="ECO:0000259" key="2">
    <source>
        <dbReference type="PROSITE" id="PS51408"/>
    </source>
</evidence>
<keyword evidence="1" id="KW-0812">Transmembrane</keyword>
<reference evidence="3 4" key="1">
    <citation type="submission" date="2020-08" db="EMBL/GenBank/DDBJ databases">
        <title>Aphidius gifuensis genome sequencing and assembly.</title>
        <authorList>
            <person name="Du Z."/>
        </authorList>
    </citation>
    <scope>NUCLEOTIDE SEQUENCE [LARGE SCALE GENOMIC DNA]</scope>
    <source>
        <strain evidence="3">YNYX2018</strain>
        <tissue evidence="3">Adults</tissue>
    </source>
</reference>
<evidence type="ECO:0000313" key="3">
    <source>
        <dbReference type="EMBL" id="KAF7995226.1"/>
    </source>
</evidence>
<dbReference type="Pfam" id="PF00405">
    <property type="entry name" value="Transferrin"/>
    <property type="match status" value="2"/>
</dbReference>
<keyword evidence="1" id="KW-1133">Transmembrane helix</keyword>
<dbReference type="SUPFAM" id="SSF53850">
    <property type="entry name" value="Periplasmic binding protein-like II"/>
    <property type="match status" value="2"/>
</dbReference>
<protein>
    <recommendedName>
        <fullName evidence="2">Transferrin-like domain-containing protein</fullName>
    </recommendedName>
</protein>
<dbReference type="EMBL" id="JACMRX010000002">
    <property type="protein sequence ID" value="KAF7995226.1"/>
    <property type="molecule type" value="Genomic_DNA"/>
</dbReference>
<feature type="domain" description="Transferrin-like" evidence="2">
    <location>
        <begin position="52"/>
        <end position="374"/>
    </location>
</feature>
<comment type="caution">
    <text evidence="3">The sequence shown here is derived from an EMBL/GenBank/DDBJ whole genome shotgun (WGS) entry which is preliminary data.</text>
</comment>
<dbReference type="GO" id="GO:0045047">
    <property type="term" value="P:protein targeting to ER"/>
    <property type="evidence" value="ECO:0007669"/>
    <property type="project" value="TreeGrafter"/>
</dbReference>
<accession>A0A834XZP4</accession>
<dbReference type="Gene3D" id="3.40.190.10">
    <property type="entry name" value="Periplasmic binding protein-like II"/>
    <property type="match status" value="3"/>
</dbReference>
<proteinExistence type="predicted"/>
<dbReference type="PROSITE" id="PS51408">
    <property type="entry name" value="TRANSFERRIN_LIKE_4"/>
    <property type="match status" value="2"/>
</dbReference>
<gene>
    <name evidence="3" type="ORF">HCN44_004698</name>
</gene>
<feature type="transmembrane region" description="Helical" evidence="1">
    <location>
        <begin position="21"/>
        <end position="44"/>
    </location>
</feature>
<dbReference type="GO" id="GO:0005785">
    <property type="term" value="C:signal recognition particle receptor complex"/>
    <property type="evidence" value="ECO:0007669"/>
    <property type="project" value="TreeGrafter"/>
</dbReference>
<keyword evidence="1" id="KW-0472">Membrane</keyword>
<feature type="domain" description="Transferrin-like" evidence="2">
    <location>
        <begin position="378"/>
        <end position="667"/>
    </location>
</feature>
<dbReference type="InterPro" id="IPR001156">
    <property type="entry name" value="Transferrin-like_dom"/>
</dbReference>